<dbReference type="InterPro" id="IPR001314">
    <property type="entry name" value="Peptidase_S1A"/>
</dbReference>
<organism evidence="3 4">
    <name type="scientific">Tribolium castaneum</name>
    <name type="common">Red flour beetle</name>
    <dbReference type="NCBI Taxonomy" id="7070"/>
    <lineage>
        <taxon>Eukaryota</taxon>
        <taxon>Metazoa</taxon>
        <taxon>Ecdysozoa</taxon>
        <taxon>Arthropoda</taxon>
        <taxon>Hexapoda</taxon>
        <taxon>Insecta</taxon>
        <taxon>Pterygota</taxon>
        <taxon>Neoptera</taxon>
        <taxon>Endopterygota</taxon>
        <taxon>Coleoptera</taxon>
        <taxon>Polyphaga</taxon>
        <taxon>Cucujiformia</taxon>
        <taxon>Tenebrionidae</taxon>
        <taxon>Tenebrionidae incertae sedis</taxon>
        <taxon>Tribolium</taxon>
    </lineage>
</organism>
<name>A0A139WHZ1_TRICA</name>
<feature type="domain" description="Peptidase S1" evidence="2">
    <location>
        <begin position="14"/>
        <end position="248"/>
    </location>
</feature>
<dbReference type="eggNOG" id="KOG3627">
    <property type="taxonomic scope" value="Eukaryota"/>
</dbReference>
<dbReference type="Proteomes" id="UP000007266">
    <property type="component" value="Linkage group 5"/>
</dbReference>
<dbReference type="SMART" id="SM00020">
    <property type="entry name" value="Tryp_SPc"/>
    <property type="match status" value="3"/>
</dbReference>
<dbReference type="GO" id="GO:0006508">
    <property type="term" value="P:proteolysis"/>
    <property type="evidence" value="ECO:0007669"/>
    <property type="project" value="UniProtKB-KW"/>
</dbReference>
<dbReference type="Pfam" id="PF00089">
    <property type="entry name" value="Trypsin"/>
    <property type="match status" value="3"/>
</dbReference>
<keyword evidence="1" id="KW-1015">Disulfide bond</keyword>
<dbReference type="PROSITE" id="PS50240">
    <property type="entry name" value="TRYPSIN_DOM"/>
    <property type="match status" value="3"/>
</dbReference>
<dbReference type="PRINTS" id="PR00722">
    <property type="entry name" value="CHYMOTRYPSIN"/>
</dbReference>
<dbReference type="SUPFAM" id="SSF50494">
    <property type="entry name" value="Trypsin-like serine proteases"/>
    <property type="match status" value="3"/>
</dbReference>
<evidence type="ECO:0000256" key="1">
    <source>
        <dbReference type="ARBA" id="ARBA00023157"/>
    </source>
</evidence>
<dbReference type="PANTHER" id="PTHR24260:SF136">
    <property type="entry name" value="GH08193P-RELATED"/>
    <property type="match status" value="1"/>
</dbReference>
<feature type="domain" description="Peptidase S1" evidence="2">
    <location>
        <begin position="274"/>
        <end position="506"/>
    </location>
</feature>
<proteinExistence type="predicted"/>
<dbReference type="InterPro" id="IPR009003">
    <property type="entry name" value="Peptidase_S1_PA"/>
</dbReference>
<dbReference type="CDD" id="cd00190">
    <property type="entry name" value="Tryp_SPc"/>
    <property type="match status" value="3"/>
</dbReference>
<reference evidence="3 4" key="1">
    <citation type="journal article" date="2008" name="Nature">
        <title>The genome of the model beetle and pest Tribolium castaneum.</title>
        <authorList>
            <consortium name="Tribolium Genome Sequencing Consortium"/>
            <person name="Richards S."/>
            <person name="Gibbs R.A."/>
            <person name="Weinstock G.M."/>
            <person name="Brown S.J."/>
            <person name="Denell R."/>
            <person name="Beeman R.W."/>
            <person name="Gibbs R."/>
            <person name="Beeman R.W."/>
            <person name="Brown S.J."/>
            <person name="Bucher G."/>
            <person name="Friedrich M."/>
            <person name="Grimmelikhuijzen C.J."/>
            <person name="Klingler M."/>
            <person name="Lorenzen M."/>
            <person name="Richards S."/>
            <person name="Roth S."/>
            <person name="Schroder R."/>
            <person name="Tautz D."/>
            <person name="Zdobnov E.M."/>
            <person name="Muzny D."/>
            <person name="Gibbs R.A."/>
            <person name="Weinstock G.M."/>
            <person name="Attaway T."/>
            <person name="Bell S."/>
            <person name="Buhay C.J."/>
            <person name="Chandrabose M.N."/>
            <person name="Chavez D."/>
            <person name="Clerk-Blankenburg K.P."/>
            <person name="Cree A."/>
            <person name="Dao M."/>
            <person name="Davis C."/>
            <person name="Chacko J."/>
            <person name="Dinh H."/>
            <person name="Dugan-Rocha S."/>
            <person name="Fowler G."/>
            <person name="Garner T.T."/>
            <person name="Garnes J."/>
            <person name="Gnirke A."/>
            <person name="Hawes A."/>
            <person name="Hernandez J."/>
            <person name="Hines S."/>
            <person name="Holder M."/>
            <person name="Hume J."/>
            <person name="Jhangiani S.N."/>
            <person name="Joshi V."/>
            <person name="Khan Z.M."/>
            <person name="Jackson L."/>
            <person name="Kovar C."/>
            <person name="Kowis A."/>
            <person name="Lee S."/>
            <person name="Lewis L.R."/>
            <person name="Margolis J."/>
            <person name="Morgan M."/>
            <person name="Nazareth L.V."/>
            <person name="Nguyen N."/>
            <person name="Okwuonu G."/>
            <person name="Parker D."/>
            <person name="Richards S."/>
            <person name="Ruiz S.J."/>
            <person name="Santibanez J."/>
            <person name="Savard J."/>
            <person name="Scherer S.E."/>
            <person name="Schneider B."/>
            <person name="Sodergren E."/>
            <person name="Tautz D."/>
            <person name="Vattahil S."/>
            <person name="Villasana D."/>
            <person name="White C.S."/>
            <person name="Wright R."/>
            <person name="Park Y."/>
            <person name="Beeman R.W."/>
            <person name="Lord J."/>
            <person name="Oppert B."/>
            <person name="Lorenzen M."/>
            <person name="Brown S."/>
            <person name="Wang L."/>
            <person name="Savard J."/>
            <person name="Tautz D."/>
            <person name="Richards S."/>
            <person name="Weinstock G."/>
            <person name="Gibbs R.A."/>
            <person name="Liu Y."/>
            <person name="Worley K."/>
            <person name="Weinstock G."/>
            <person name="Elsik C.G."/>
            <person name="Reese J.T."/>
            <person name="Elhaik E."/>
            <person name="Landan G."/>
            <person name="Graur D."/>
            <person name="Arensburger P."/>
            <person name="Atkinson P."/>
            <person name="Beeman R.W."/>
            <person name="Beidler J."/>
            <person name="Brown S.J."/>
            <person name="Demuth J.P."/>
            <person name="Drury D.W."/>
            <person name="Du Y.Z."/>
            <person name="Fujiwara H."/>
            <person name="Lorenzen M."/>
            <person name="Maselli V."/>
            <person name="Osanai M."/>
            <person name="Park Y."/>
            <person name="Robertson H.M."/>
            <person name="Tu Z."/>
            <person name="Wang J.J."/>
            <person name="Wang S."/>
            <person name="Richards S."/>
            <person name="Song H."/>
            <person name="Zhang L."/>
            <person name="Sodergren E."/>
            <person name="Werner D."/>
            <person name="Stanke M."/>
            <person name="Morgenstern B."/>
            <person name="Solovyev V."/>
            <person name="Kosarev P."/>
            <person name="Brown G."/>
            <person name="Chen H.C."/>
            <person name="Ermolaeva O."/>
            <person name="Hlavina W."/>
            <person name="Kapustin Y."/>
            <person name="Kiryutin B."/>
            <person name="Kitts P."/>
            <person name="Maglott D."/>
            <person name="Pruitt K."/>
            <person name="Sapojnikov V."/>
            <person name="Souvorov A."/>
            <person name="Mackey A.J."/>
            <person name="Waterhouse R.M."/>
            <person name="Wyder S."/>
            <person name="Zdobnov E.M."/>
            <person name="Zdobnov E.M."/>
            <person name="Wyder S."/>
            <person name="Kriventseva E.V."/>
            <person name="Kadowaki T."/>
            <person name="Bork P."/>
            <person name="Aranda M."/>
            <person name="Bao R."/>
            <person name="Beermann A."/>
            <person name="Berns N."/>
            <person name="Bolognesi R."/>
            <person name="Bonneton F."/>
            <person name="Bopp D."/>
            <person name="Brown S.J."/>
            <person name="Bucher G."/>
            <person name="Butts T."/>
            <person name="Chaumot A."/>
            <person name="Denell R.E."/>
            <person name="Ferrier D.E."/>
            <person name="Friedrich M."/>
            <person name="Gordon C.M."/>
            <person name="Jindra M."/>
            <person name="Klingler M."/>
            <person name="Lan Q."/>
            <person name="Lattorff H.M."/>
            <person name="Laudet V."/>
            <person name="von Levetsow C."/>
            <person name="Liu Z."/>
            <person name="Lutz R."/>
            <person name="Lynch J.A."/>
            <person name="da Fonseca R.N."/>
            <person name="Posnien N."/>
            <person name="Reuter R."/>
            <person name="Roth S."/>
            <person name="Savard J."/>
            <person name="Schinko J.B."/>
            <person name="Schmitt C."/>
            <person name="Schoppmeier M."/>
            <person name="Schroder R."/>
            <person name="Shippy T.D."/>
            <person name="Simonnet F."/>
            <person name="Marques-Souza H."/>
            <person name="Tautz D."/>
            <person name="Tomoyasu Y."/>
            <person name="Trauner J."/>
            <person name="Van der Zee M."/>
            <person name="Vervoort M."/>
            <person name="Wittkopp N."/>
            <person name="Wimmer E.A."/>
            <person name="Yang X."/>
            <person name="Jones A.K."/>
            <person name="Sattelle D.B."/>
            <person name="Ebert P.R."/>
            <person name="Nelson D."/>
            <person name="Scott J.G."/>
            <person name="Beeman R.W."/>
            <person name="Muthukrishnan S."/>
            <person name="Kramer K.J."/>
            <person name="Arakane Y."/>
            <person name="Beeman R.W."/>
            <person name="Zhu Q."/>
            <person name="Hogenkamp D."/>
            <person name="Dixit R."/>
            <person name="Oppert B."/>
            <person name="Jiang H."/>
            <person name="Zou Z."/>
            <person name="Marshall J."/>
            <person name="Elpidina E."/>
            <person name="Vinokurov K."/>
            <person name="Oppert C."/>
            <person name="Zou Z."/>
            <person name="Evans J."/>
            <person name="Lu Z."/>
            <person name="Zhao P."/>
            <person name="Sumathipala N."/>
            <person name="Altincicek B."/>
            <person name="Vilcinskas A."/>
            <person name="Williams M."/>
            <person name="Hultmark D."/>
            <person name="Hetru C."/>
            <person name="Jiang H."/>
            <person name="Grimmelikhuijzen C.J."/>
            <person name="Hauser F."/>
            <person name="Cazzamali G."/>
            <person name="Williamson M."/>
            <person name="Park Y."/>
            <person name="Li B."/>
            <person name="Tanaka Y."/>
            <person name="Predel R."/>
            <person name="Neupert S."/>
            <person name="Schachtner J."/>
            <person name="Verleyen P."/>
            <person name="Raible F."/>
            <person name="Bork P."/>
            <person name="Friedrich M."/>
            <person name="Walden K.K."/>
            <person name="Robertson H.M."/>
            <person name="Angeli S."/>
            <person name="Foret S."/>
            <person name="Bucher G."/>
            <person name="Schuetz S."/>
            <person name="Maleszka R."/>
            <person name="Wimmer E.A."/>
            <person name="Beeman R.W."/>
            <person name="Lorenzen M."/>
            <person name="Tomoyasu Y."/>
            <person name="Miller S.C."/>
            <person name="Grossmann D."/>
            <person name="Bucher G."/>
        </authorList>
    </citation>
    <scope>NUCLEOTIDE SEQUENCE [LARGE SCALE GENOMIC DNA]</scope>
    <source>
        <strain evidence="3 4">Georgia GA2</strain>
    </source>
</reference>
<accession>A0A139WHZ1</accession>
<keyword evidence="3" id="KW-0645">Protease</keyword>
<protein>
    <submittedName>
        <fullName evidence="3">Transmembrane protease serine 9-like Protein</fullName>
    </submittedName>
</protein>
<dbReference type="GO" id="GO:0045087">
    <property type="term" value="P:innate immune response"/>
    <property type="evidence" value="ECO:0000318"/>
    <property type="project" value="GO_Central"/>
</dbReference>
<keyword evidence="3" id="KW-0812">Transmembrane</keyword>
<evidence type="ECO:0000259" key="2">
    <source>
        <dbReference type="PROSITE" id="PS50240"/>
    </source>
</evidence>
<dbReference type="EMBL" id="KQ971342">
    <property type="protein sequence ID" value="KYB27514.1"/>
    <property type="molecule type" value="Genomic_DNA"/>
</dbReference>
<dbReference type="InterPro" id="IPR001254">
    <property type="entry name" value="Trypsin_dom"/>
</dbReference>
<dbReference type="GO" id="GO:0005615">
    <property type="term" value="C:extracellular space"/>
    <property type="evidence" value="ECO:0000318"/>
    <property type="project" value="GO_Central"/>
</dbReference>
<dbReference type="PANTHER" id="PTHR24260">
    <property type="match status" value="1"/>
</dbReference>
<feature type="domain" description="Peptidase S1" evidence="2">
    <location>
        <begin position="539"/>
        <end position="771"/>
    </location>
</feature>
<dbReference type="InParanoid" id="A0A139WHZ1"/>
<keyword evidence="3" id="KW-0472">Membrane</keyword>
<dbReference type="GO" id="GO:0004252">
    <property type="term" value="F:serine-type endopeptidase activity"/>
    <property type="evidence" value="ECO:0007669"/>
    <property type="project" value="InterPro"/>
</dbReference>
<evidence type="ECO:0000313" key="3">
    <source>
        <dbReference type="EMBL" id="KYB27514.1"/>
    </source>
</evidence>
<dbReference type="OMA" id="NEGACHG"/>
<evidence type="ECO:0000313" key="4">
    <source>
        <dbReference type="Proteomes" id="UP000007266"/>
    </source>
</evidence>
<keyword evidence="4" id="KW-1185">Reference proteome</keyword>
<dbReference type="Gene3D" id="2.40.10.10">
    <property type="entry name" value="Trypsin-like serine proteases"/>
    <property type="match status" value="5"/>
</dbReference>
<dbReference type="FunFam" id="2.40.10.10:FF:000068">
    <property type="entry name" value="transmembrane protease serine 2"/>
    <property type="match status" value="3"/>
</dbReference>
<gene>
    <name evidence="3" type="primary">AUGUSTUS-3.0.2_33011</name>
    <name evidence="3" type="ORF">TcasGA2_TC033011</name>
</gene>
<dbReference type="InterPro" id="IPR051333">
    <property type="entry name" value="CLIP_Serine_Protease"/>
</dbReference>
<reference evidence="3 4" key="2">
    <citation type="journal article" date="2010" name="Nucleic Acids Res.">
        <title>BeetleBase in 2010: revisions to provide comprehensive genomic information for Tribolium castaneum.</title>
        <authorList>
            <person name="Kim H.S."/>
            <person name="Murphy T."/>
            <person name="Xia J."/>
            <person name="Caragea D."/>
            <person name="Park Y."/>
            <person name="Beeman R.W."/>
            <person name="Lorenzen M.D."/>
            <person name="Butcher S."/>
            <person name="Manak J.R."/>
            <person name="Brown S.J."/>
        </authorList>
    </citation>
    <scope>GENOME REANNOTATION</scope>
    <source>
        <strain evidence="3 4">Georgia GA2</strain>
    </source>
</reference>
<dbReference type="InterPro" id="IPR043504">
    <property type="entry name" value="Peptidase_S1_PA_chymotrypsin"/>
</dbReference>
<sequence length="774" mass="84579">MRTGSNILDRNLRIIGGSPATIHQYPFAAAIDVHTSSSKHFCGGSLYTNQFILTAGQCVDGAILFTIYLGSANRSDPNIQTVAASDYILHPDYNPQTLDNDIGLIKLRMPVTFTDSIKSINYLALEPLLQAHKVRAIGWGQTSDENAQYSDVLQYVYVAPIKNDYCKEIYGSQITDNMVCVEGNYNEGACHGDTGSPLIDVYSIYYTVHVGIASFVSGNGCESTDPSGLSIVISVAQQKVNKIITMKTLSLYYLILYCFAFQESFAYAAISPRIIGGHIAHTGQFPFAAAIEVQTANSKFFCGGTLYTQQWVITAGQCVNGAILFTINLGSVSLTADDPTRLTVATSEYFLHPDFDPLTLDNDIGLIKLRMAIQYSDDIKPISSLALYPLSDGVYARALGWGQTSDNDSSLSDLLRYVFVTSLSNQECKLVYGNQITENMVCIEGNYNEGSCHGDTGSPLIEVFGQSVFVHVGIASFVSGNGCESTDPSGYTRTYPYVDWPATIIGDSSNHLAMFFYILILFFVSSSIQKELANGNVRIIGGHTAHISQVPFVAAINVEGSGYTWFCGGALYGSQWIITAGQCVNGAILFTIRLGSISLTEPDANRETLSTSTYFIHPEFDPETLENDIGLIKLRMPVTHTSYIKSINYLALNELWNNTHVYVMGWGQTSDDDGSLSDDLKMALVTTLPNEECKLTFGNQIKETMVCVDGQYNEGACHGDTGSPLILLHPRGITEHVGISSFVSFNGCETPEPSGYTRTYPYNDWINNITKSND</sequence>
<keyword evidence="3" id="KW-0378">Hydrolase</keyword>
<dbReference type="AlphaFoldDB" id="A0A139WHZ1"/>